<organism evidence="1 2">
    <name type="scientific">Thauera humireducens</name>
    <dbReference type="NCBI Taxonomy" id="1134435"/>
    <lineage>
        <taxon>Bacteria</taxon>
        <taxon>Pseudomonadati</taxon>
        <taxon>Pseudomonadota</taxon>
        <taxon>Betaproteobacteria</taxon>
        <taxon>Rhodocyclales</taxon>
        <taxon>Zoogloeaceae</taxon>
        <taxon>Thauera</taxon>
    </lineage>
</organism>
<dbReference type="KEGG" id="thu:AC731_005555"/>
<evidence type="ECO:0008006" key="3">
    <source>
        <dbReference type="Google" id="ProtNLM"/>
    </source>
</evidence>
<protein>
    <recommendedName>
        <fullName evidence="3">Apea-like HEPN domain-containing protein</fullName>
    </recommendedName>
</protein>
<name>A0A127K3B2_9RHOO</name>
<reference evidence="2" key="1">
    <citation type="submission" date="2016-03" db="EMBL/GenBank/DDBJ databases">
        <authorList>
            <person name="Ma C."/>
            <person name="Zhou S."/>
            <person name="Yang G."/>
        </authorList>
    </citation>
    <scope>NUCLEOTIDE SEQUENCE [LARGE SCALE GENOMIC DNA]</scope>
    <source>
        <strain evidence="2">SgZ-1</strain>
    </source>
</reference>
<evidence type="ECO:0000313" key="2">
    <source>
        <dbReference type="Proteomes" id="UP000036902"/>
    </source>
</evidence>
<keyword evidence="2" id="KW-1185">Reference proteome</keyword>
<gene>
    <name evidence="1" type="ORF">AC731_005555</name>
</gene>
<dbReference type="EMBL" id="CP014646">
    <property type="protein sequence ID" value="AMO36446.1"/>
    <property type="molecule type" value="Genomic_DNA"/>
</dbReference>
<sequence>MLAARLAEAPIAEDNLAVLCDCLAFWTFRYREPEGFSARFADLRFRANDQREVVEGVLLGTHGGLNEKLLSLMVIVYRLRNNLFHGLKTIDMLNKQVQNLDTASRCLGALVRATRSHLILN</sequence>
<dbReference type="AlphaFoldDB" id="A0A127K3B2"/>
<proteinExistence type="predicted"/>
<evidence type="ECO:0000313" key="1">
    <source>
        <dbReference type="EMBL" id="AMO36446.1"/>
    </source>
</evidence>
<accession>A0A127K3B2</accession>
<dbReference type="Proteomes" id="UP000036902">
    <property type="component" value="Chromosome"/>
</dbReference>